<dbReference type="STRING" id="1895771.BGO89_05045"/>
<dbReference type="Proteomes" id="UP000184233">
    <property type="component" value="Unassembled WGS sequence"/>
</dbReference>
<protein>
    <recommendedName>
        <fullName evidence="4">Orc1-like AAA ATPase domain-containing protein</fullName>
    </recommendedName>
</protein>
<evidence type="ECO:0000259" key="4">
    <source>
        <dbReference type="Pfam" id="PF13191"/>
    </source>
</evidence>
<dbReference type="Gene3D" id="1.25.40.10">
    <property type="entry name" value="Tetratricopeptide repeat domain"/>
    <property type="match status" value="1"/>
</dbReference>
<keyword evidence="2" id="KW-0067">ATP-binding</keyword>
<dbReference type="InterPro" id="IPR011990">
    <property type="entry name" value="TPR-like_helical_dom_sf"/>
</dbReference>
<evidence type="ECO:0000256" key="3">
    <source>
        <dbReference type="SAM" id="Coils"/>
    </source>
</evidence>
<keyword evidence="1" id="KW-0547">Nucleotide-binding</keyword>
<reference evidence="5 6" key="1">
    <citation type="submission" date="2016-09" db="EMBL/GenBank/DDBJ databases">
        <title>Genome-resolved meta-omics ties microbial dynamics to process performance in biotechnology for thiocyanate degradation.</title>
        <authorList>
            <person name="Kantor R.S."/>
            <person name="Huddy R.J."/>
            <person name="Iyer R."/>
            <person name="Thomas B.C."/>
            <person name="Brown C.T."/>
            <person name="Anantharaman K."/>
            <person name="Tringe S."/>
            <person name="Hettich R.L."/>
            <person name="Harrison S.T."/>
            <person name="Banfield J.F."/>
        </authorList>
    </citation>
    <scope>NUCLEOTIDE SEQUENCE [LARGE SCALE GENOMIC DNA]</scope>
    <source>
        <strain evidence="5">59-99</strain>
    </source>
</reference>
<dbReference type="InterPro" id="IPR041664">
    <property type="entry name" value="AAA_16"/>
</dbReference>
<evidence type="ECO:0000313" key="5">
    <source>
        <dbReference type="EMBL" id="OJX60933.1"/>
    </source>
</evidence>
<dbReference type="PANTHER" id="PTHR16305">
    <property type="entry name" value="TESTICULAR SOLUBLE ADENYLYL CYCLASE"/>
    <property type="match status" value="1"/>
</dbReference>
<dbReference type="GO" id="GO:0004016">
    <property type="term" value="F:adenylate cyclase activity"/>
    <property type="evidence" value="ECO:0007669"/>
    <property type="project" value="TreeGrafter"/>
</dbReference>
<sequence>MTTPLAGREHVCERLLEAVERWKKGAGDVVILSGESGMGKSALLEWLEASVKETIVRVDCRPPVGSFNVSTIQPLQPFGHAIERLYLQGEQTARKRLALNIGMSVLASIPIAGDLFYAVKAISQDVSEYKRETAALQQKKRAAVSECVDTLVRIAERTPFILLVDDGQWSDGQSVEVIRSLTETISDVPLLIVWTVTPSVAQRSNLPMTNLLRSPAVVSRTIALGPIDTAQTASILSSLLPSATITDALVGRLHDRSGGSPGILAEYVRYLQRTGRIDADGTFADDAIDEADIHLGDHPDTDTILRTVPEEDATILSLCAAEGREFTAFLVAALTNTDVLSIIRTLRRIQRTTGMIRSIGMRTRYGIKTTAYEFTQSFAYTYFVHLPEYEERKALHQRIADILAREYAAAELDQVKDQLAGMIAAHSAEADDAVTTERMLTISAEAAVRMGANDVAAHIHQHLLPLYHAPYVAGDADERPVAGETSSSVAGGALQHPPVRDALRTIADMLIAGRAVDALSASMTILAERSDALATGEHVTLLCLAARAAIAIDEYHDALTFLARAEQIHNLSPRDRTTILNVRAAAAMRQQDMDAARTALHEAASLASELPAALQVLTLGNIVILLRRTGDPGIARYERHLRRITSSLAWDGIRADLEL</sequence>
<evidence type="ECO:0000256" key="2">
    <source>
        <dbReference type="ARBA" id="ARBA00022840"/>
    </source>
</evidence>
<name>A0A1M3L5V5_9BACT</name>
<dbReference type="EMBL" id="MKVH01000003">
    <property type="protein sequence ID" value="OJX60933.1"/>
    <property type="molecule type" value="Genomic_DNA"/>
</dbReference>
<organism evidence="5 6">
    <name type="scientific">Candidatus Kapaibacterium thiocyanatum</name>
    <dbReference type="NCBI Taxonomy" id="1895771"/>
    <lineage>
        <taxon>Bacteria</taxon>
        <taxon>Pseudomonadati</taxon>
        <taxon>Candidatus Kapaibacteriota</taxon>
        <taxon>Candidatus Kapaibacteriia</taxon>
        <taxon>Candidatus Kapaibacteriales</taxon>
        <taxon>Candidatus Kapaibacteriaceae</taxon>
        <taxon>Candidatus Kapaibacterium</taxon>
    </lineage>
</organism>
<feature type="coiled-coil region" evidence="3">
    <location>
        <begin position="119"/>
        <end position="146"/>
    </location>
</feature>
<accession>A0A1M3L5V5</accession>
<proteinExistence type="predicted"/>
<feature type="domain" description="Orc1-like AAA ATPase" evidence="4">
    <location>
        <begin position="5"/>
        <end position="193"/>
    </location>
</feature>
<dbReference type="SUPFAM" id="SSF48452">
    <property type="entry name" value="TPR-like"/>
    <property type="match status" value="1"/>
</dbReference>
<dbReference type="Pfam" id="PF13191">
    <property type="entry name" value="AAA_16"/>
    <property type="match status" value="1"/>
</dbReference>
<evidence type="ECO:0000313" key="6">
    <source>
        <dbReference type="Proteomes" id="UP000184233"/>
    </source>
</evidence>
<keyword evidence="3" id="KW-0175">Coiled coil</keyword>
<dbReference type="GO" id="GO:0005524">
    <property type="term" value="F:ATP binding"/>
    <property type="evidence" value="ECO:0007669"/>
    <property type="project" value="UniProtKB-KW"/>
</dbReference>
<dbReference type="GO" id="GO:0005737">
    <property type="term" value="C:cytoplasm"/>
    <property type="evidence" value="ECO:0007669"/>
    <property type="project" value="TreeGrafter"/>
</dbReference>
<gene>
    <name evidence="5" type="ORF">BGO89_05045</name>
</gene>
<evidence type="ECO:0000256" key="1">
    <source>
        <dbReference type="ARBA" id="ARBA00022741"/>
    </source>
</evidence>
<dbReference type="AlphaFoldDB" id="A0A1M3L5V5"/>
<dbReference type="SUPFAM" id="SSF52540">
    <property type="entry name" value="P-loop containing nucleoside triphosphate hydrolases"/>
    <property type="match status" value="1"/>
</dbReference>
<dbReference type="Gene3D" id="3.40.50.300">
    <property type="entry name" value="P-loop containing nucleotide triphosphate hydrolases"/>
    <property type="match status" value="1"/>
</dbReference>
<dbReference type="PANTHER" id="PTHR16305:SF28">
    <property type="entry name" value="GUANYLATE CYCLASE DOMAIN-CONTAINING PROTEIN"/>
    <property type="match status" value="1"/>
</dbReference>
<dbReference type="InterPro" id="IPR027417">
    <property type="entry name" value="P-loop_NTPase"/>
</dbReference>
<comment type="caution">
    <text evidence="5">The sequence shown here is derived from an EMBL/GenBank/DDBJ whole genome shotgun (WGS) entry which is preliminary data.</text>
</comment>